<dbReference type="Proteomes" id="UP000195331">
    <property type="component" value="Plasmid unnamed4"/>
</dbReference>
<keyword evidence="2" id="KW-0614">Plasmid</keyword>
<evidence type="ECO:0000256" key="1">
    <source>
        <dbReference type="SAM" id="MobiDB-lite"/>
    </source>
</evidence>
<geneLocation type="plasmid" evidence="2 3">
    <name>unnamed4</name>
</geneLocation>
<reference evidence="2 3" key="1">
    <citation type="submission" date="2017-04" db="EMBL/GenBank/DDBJ databases">
        <title>Whole Genome Sequence of 1,4-Dioxane Degrading Bacterium Mycobacterium dioxanotrophicus PH-06.</title>
        <authorList>
            <person name="He Y."/>
        </authorList>
    </citation>
    <scope>NUCLEOTIDE SEQUENCE [LARGE SCALE GENOMIC DNA]</scope>
    <source>
        <strain evidence="2 3">PH-06</strain>
        <plasmid evidence="2 3">unnamed4</plasmid>
    </source>
</reference>
<dbReference type="AlphaFoldDB" id="A0A1Y0CHX2"/>
<accession>A0A1Y0CHX2</accession>
<evidence type="ECO:0000313" key="3">
    <source>
        <dbReference type="Proteomes" id="UP000195331"/>
    </source>
</evidence>
<sequence length="385" mass="39224">MTALTKLTLAAAAAGVIAVLAAPVLLIVLLIPGQTAQDFYQACITARGPRATVLANPPSTNLSRDEVLLRIVDTATTLGFGRQGATVTVAISLRATGLANAANPTVPDTVRYAHSAVIDGDGVGALGLPSAWGTAAELMTPEVSTALALDRMVDRAPKWRDTDPAELASLITGMPTEAFHGPVQTAQVLLDQHRPTVEIGAPTMRSLPSPSATPTSTAVATASASVLVSLADAQSVASTAPEAASCATALSTPIPGLTDHPNPVGPAIAGAAQRHTGTAAQTDGQTDAAAPPTDSAQFVALVLTDALRQHFPATVTGLLEHGHRADAPIAGDLIFTDISANEGPHLVGIAVDPTTMITLLPGRLTPEPIEIGPARLIRRIEVPTP</sequence>
<name>A0A1Y0CHX2_9MYCO</name>
<dbReference type="RefSeq" id="WP_087083944.1">
    <property type="nucleotide sequence ID" value="NZ_CP020813.1"/>
</dbReference>
<protein>
    <submittedName>
        <fullName evidence="2">Uncharacterized protein</fullName>
    </submittedName>
</protein>
<gene>
    <name evidence="2" type="ORF">BTO20_38760</name>
</gene>
<dbReference type="EMBL" id="CP020813">
    <property type="protein sequence ID" value="ART74536.1"/>
    <property type="molecule type" value="Genomic_DNA"/>
</dbReference>
<dbReference type="OrthoDB" id="4686812at2"/>
<feature type="region of interest" description="Disordered" evidence="1">
    <location>
        <begin position="257"/>
        <end position="291"/>
    </location>
</feature>
<organism evidence="2 3">
    <name type="scientific">Mycobacterium dioxanotrophicus</name>
    <dbReference type="NCBI Taxonomy" id="482462"/>
    <lineage>
        <taxon>Bacteria</taxon>
        <taxon>Bacillati</taxon>
        <taxon>Actinomycetota</taxon>
        <taxon>Actinomycetes</taxon>
        <taxon>Mycobacteriales</taxon>
        <taxon>Mycobacteriaceae</taxon>
        <taxon>Mycobacterium</taxon>
    </lineage>
</organism>
<evidence type="ECO:0000313" key="2">
    <source>
        <dbReference type="EMBL" id="ART74536.1"/>
    </source>
</evidence>
<proteinExistence type="predicted"/>
<keyword evidence="3" id="KW-1185">Reference proteome</keyword>
<dbReference type="KEGG" id="mdx:BTO20_38760"/>
<feature type="compositionally biased region" description="Low complexity" evidence="1">
    <location>
        <begin position="276"/>
        <end position="290"/>
    </location>
</feature>